<name>A0ABN7L7C5_9BACT</name>
<organism evidence="2 3">
    <name type="scientific">Nitrospira defluvii</name>
    <dbReference type="NCBI Taxonomy" id="330214"/>
    <lineage>
        <taxon>Bacteria</taxon>
        <taxon>Pseudomonadati</taxon>
        <taxon>Nitrospirota</taxon>
        <taxon>Nitrospiria</taxon>
        <taxon>Nitrospirales</taxon>
        <taxon>Nitrospiraceae</taxon>
        <taxon>Nitrospira</taxon>
    </lineage>
</organism>
<keyword evidence="2" id="KW-0808">Transferase</keyword>
<dbReference type="InterPro" id="IPR028098">
    <property type="entry name" value="Glyco_trans_4-like_N"/>
</dbReference>
<dbReference type="RefSeq" id="WP_213041577.1">
    <property type="nucleotide sequence ID" value="NZ_CAJNBJ010000002.1"/>
</dbReference>
<dbReference type="PANTHER" id="PTHR12526">
    <property type="entry name" value="GLYCOSYLTRANSFERASE"/>
    <property type="match status" value="1"/>
</dbReference>
<feature type="domain" description="Glycosyltransferase subfamily 4-like N-terminal" evidence="1">
    <location>
        <begin position="22"/>
        <end position="125"/>
    </location>
</feature>
<proteinExistence type="predicted"/>
<evidence type="ECO:0000259" key="1">
    <source>
        <dbReference type="Pfam" id="PF13439"/>
    </source>
</evidence>
<protein>
    <submittedName>
        <fullName evidence="2">Glycosyl transferase</fullName>
    </submittedName>
</protein>
<dbReference type="Pfam" id="PF13692">
    <property type="entry name" value="Glyco_trans_1_4"/>
    <property type="match status" value="1"/>
</dbReference>
<dbReference type="CDD" id="cd03802">
    <property type="entry name" value="GT4_AviGT4-like"/>
    <property type="match status" value="1"/>
</dbReference>
<dbReference type="EMBL" id="CAJNBJ010000002">
    <property type="protein sequence ID" value="CAE6728129.1"/>
    <property type="molecule type" value="Genomic_DNA"/>
</dbReference>
<dbReference type="Pfam" id="PF13439">
    <property type="entry name" value="Glyco_transf_4"/>
    <property type="match status" value="1"/>
</dbReference>
<dbReference type="PANTHER" id="PTHR12526:SF595">
    <property type="entry name" value="BLL5217 PROTEIN"/>
    <property type="match status" value="1"/>
</dbReference>
<dbReference type="Gene3D" id="3.40.50.2000">
    <property type="entry name" value="Glycogen Phosphorylase B"/>
    <property type="match status" value="2"/>
</dbReference>
<keyword evidence="3" id="KW-1185">Reference proteome</keyword>
<accession>A0ABN7L7C5</accession>
<evidence type="ECO:0000313" key="2">
    <source>
        <dbReference type="EMBL" id="CAE6728129.1"/>
    </source>
</evidence>
<dbReference type="Proteomes" id="UP000675880">
    <property type="component" value="Unassembled WGS sequence"/>
</dbReference>
<dbReference type="GO" id="GO:0016740">
    <property type="term" value="F:transferase activity"/>
    <property type="evidence" value="ECO:0007669"/>
    <property type="project" value="UniProtKB-KW"/>
</dbReference>
<sequence>MKIAQVAPLRDSVPPLHGGRTEQTISYLTEELVRQGHEVTLFASGDSMTSARLVASCPQSLRLASGIANPDAPLITLMERAFSASQAFDLIHSHLDFLPFPLARRCGTPVVTTLHGRLDPPELLPVYRKFSEMPLVSVSTAQREPLAWANWQRTIYPALPIDLFSPRYETGRYLAFLGRLAPDTALDQAIALSLRSGIPLRIGATVDPTQIEYYHTVIEPLLDHPLIELVGELTDSEKNDFLGHAYALIAPYDRTVSSAVELIESLACGTPVIASSTAVASEIIEQGVTGVLCKNFDEMLAATDFVPLLARSDSRQSFESRFTAERMAREYVQVYQQLLGHSLSEDALHAPDSNRLAYSEPR</sequence>
<gene>
    <name evidence="2" type="ORF">NSPZN2_100214</name>
</gene>
<dbReference type="SUPFAM" id="SSF53756">
    <property type="entry name" value="UDP-Glycosyltransferase/glycogen phosphorylase"/>
    <property type="match status" value="1"/>
</dbReference>
<evidence type="ECO:0000313" key="3">
    <source>
        <dbReference type="Proteomes" id="UP000675880"/>
    </source>
</evidence>
<comment type="caution">
    <text evidence="2">The sequence shown here is derived from an EMBL/GenBank/DDBJ whole genome shotgun (WGS) entry which is preliminary data.</text>
</comment>
<reference evidence="2 3" key="1">
    <citation type="submission" date="2021-02" db="EMBL/GenBank/DDBJ databases">
        <authorList>
            <person name="Han P."/>
        </authorList>
    </citation>
    <scope>NUCLEOTIDE SEQUENCE [LARGE SCALE GENOMIC DNA]</scope>
    <source>
        <strain evidence="2">Candidatus Nitrospira sp. ZN2</strain>
    </source>
</reference>